<dbReference type="Pfam" id="PF08240">
    <property type="entry name" value="ADH_N"/>
    <property type="match status" value="1"/>
</dbReference>
<protein>
    <submittedName>
        <fullName evidence="2">Zinc-binding dehydrogenase</fullName>
    </submittedName>
</protein>
<evidence type="ECO:0000313" key="2">
    <source>
        <dbReference type="EMBL" id="GAA2502329.1"/>
    </source>
</evidence>
<dbReference type="PANTHER" id="PTHR43677:SF4">
    <property type="entry name" value="QUINONE OXIDOREDUCTASE-LIKE PROTEIN 2"/>
    <property type="match status" value="1"/>
</dbReference>
<gene>
    <name evidence="2" type="ORF">GCM10010406_43520</name>
</gene>
<dbReference type="SUPFAM" id="SSF50129">
    <property type="entry name" value="GroES-like"/>
    <property type="match status" value="1"/>
</dbReference>
<dbReference type="InterPro" id="IPR036291">
    <property type="entry name" value="NAD(P)-bd_dom_sf"/>
</dbReference>
<sequence length="302" mass="31594">MRAIQINRFGGPEVLALRDLPEPSPGRGGTLVAVEAAGVNFADTHQVDGSYLSADRLPYVPGSEVVGRTQDGRRVLARTTGGYAEIALVDGASAIDIPEDLPAGRALALLTQGLTAWHLLRGAARLLPGESVVVHAAAGGVGSLAVQLAKQFGAGRVRAVASTPAKRELALALGADDVVEYPLDEPADVILDATGGRLFDQALDSLADFGRLVTYGNASRTPFTPVDPARLGRLNAGVVGFWLRPALARPGGFAEPLGELLSLTLQGRLRPVTGADYPLAEARRAHEDLLARRTTGKVTLRP</sequence>
<reference evidence="2 3" key="1">
    <citation type="journal article" date="2019" name="Int. J. Syst. Evol. Microbiol.">
        <title>The Global Catalogue of Microorganisms (GCM) 10K type strain sequencing project: providing services to taxonomists for standard genome sequencing and annotation.</title>
        <authorList>
            <consortium name="The Broad Institute Genomics Platform"/>
            <consortium name="The Broad Institute Genome Sequencing Center for Infectious Disease"/>
            <person name="Wu L."/>
            <person name="Ma J."/>
        </authorList>
    </citation>
    <scope>NUCLEOTIDE SEQUENCE [LARGE SCALE GENOMIC DNA]</scope>
    <source>
        <strain evidence="2 3">JCM 6307</strain>
    </source>
</reference>
<dbReference type="InterPro" id="IPR013149">
    <property type="entry name" value="ADH-like_C"/>
</dbReference>
<dbReference type="InterPro" id="IPR013154">
    <property type="entry name" value="ADH-like_N"/>
</dbReference>
<proteinExistence type="predicted"/>
<dbReference type="EMBL" id="BAAATA010000031">
    <property type="protein sequence ID" value="GAA2502329.1"/>
    <property type="molecule type" value="Genomic_DNA"/>
</dbReference>
<feature type="domain" description="Enoyl reductase (ER)" evidence="1">
    <location>
        <begin position="10"/>
        <end position="300"/>
    </location>
</feature>
<dbReference type="InterPro" id="IPR051397">
    <property type="entry name" value="Zn-ADH-like_protein"/>
</dbReference>
<evidence type="ECO:0000259" key="1">
    <source>
        <dbReference type="SMART" id="SM00829"/>
    </source>
</evidence>
<evidence type="ECO:0000313" key="3">
    <source>
        <dbReference type="Proteomes" id="UP001501358"/>
    </source>
</evidence>
<dbReference type="PANTHER" id="PTHR43677">
    <property type="entry name" value="SHORT-CHAIN DEHYDROGENASE/REDUCTASE"/>
    <property type="match status" value="1"/>
</dbReference>
<dbReference type="InterPro" id="IPR020843">
    <property type="entry name" value="ER"/>
</dbReference>
<dbReference type="RefSeq" id="WP_344384918.1">
    <property type="nucleotide sequence ID" value="NZ_BAAATA010000031.1"/>
</dbReference>
<dbReference type="Proteomes" id="UP001501358">
    <property type="component" value="Unassembled WGS sequence"/>
</dbReference>
<dbReference type="SUPFAM" id="SSF51735">
    <property type="entry name" value="NAD(P)-binding Rossmann-fold domains"/>
    <property type="match status" value="1"/>
</dbReference>
<dbReference type="Pfam" id="PF00107">
    <property type="entry name" value="ADH_zinc_N"/>
    <property type="match status" value="1"/>
</dbReference>
<organism evidence="2 3">
    <name type="scientific">Streptomyces thermolineatus</name>
    <dbReference type="NCBI Taxonomy" id="44033"/>
    <lineage>
        <taxon>Bacteria</taxon>
        <taxon>Bacillati</taxon>
        <taxon>Actinomycetota</taxon>
        <taxon>Actinomycetes</taxon>
        <taxon>Kitasatosporales</taxon>
        <taxon>Streptomycetaceae</taxon>
        <taxon>Streptomyces</taxon>
    </lineage>
</organism>
<comment type="caution">
    <text evidence="2">The sequence shown here is derived from an EMBL/GenBank/DDBJ whole genome shotgun (WGS) entry which is preliminary data.</text>
</comment>
<name>A0ABN3MIR3_9ACTN</name>
<keyword evidence="3" id="KW-1185">Reference proteome</keyword>
<accession>A0ABN3MIR3</accession>
<dbReference type="Gene3D" id="3.90.180.10">
    <property type="entry name" value="Medium-chain alcohol dehydrogenases, catalytic domain"/>
    <property type="match status" value="1"/>
</dbReference>
<dbReference type="SMART" id="SM00829">
    <property type="entry name" value="PKS_ER"/>
    <property type="match status" value="1"/>
</dbReference>
<dbReference type="InterPro" id="IPR011032">
    <property type="entry name" value="GroES-like_sf"/>
</dbReference>
<dbReference type="Gene3D" id="3.40.50.720">
    <property type="entry name" value="NAD(P)-binding Rossmann-like Domain"/>
    <property type="match status" value="1"/>
</dbReference>